<gene>
    <name evidence="2" type="ORF">ABS767_01760</name>
</gene>
<dbReference type="EMBL" id="JBELQC010000001">
    <property type="protein sequence ID" value="MFL9839676.1"/>
    <property type="molecule type" value="Genomic_DNA"/>
</dbReference>
<dbReference type="RefSeq" id="WP_408076643.1">
    <property type="nucleotide sequence ID" value="NZ_JBELQC010000001.1"/>
</dbReference>
<feature type="chain" id="PRO_5046049185" evidence="1">
    <location>
        <begin position="21"/>
        <end position="231"/>
    </location>
</feature>
<dbReference type="PROSITE" id="PS51257">
    <property type="entry name" value="PROKAR_LIPOPROTEIN"/>
    <property type="match status" value="1"/>
</dbReference>
<comment type="caution">
    <text evidence="2">The sequence shown here is derived from an EMBL/GenBank/DDBJ whole genome shotgun (WGS) entry which is preliminary data.</text>
</comment>
<dbReference type="Proteomes" id="UP001629244">
    <property type="component" value="Unassembled WGS sequence"/>
</dbReference>
<protein>
    <submittedName>
        <fullName evidence="2">Uncharacterized protein</fullName>
    </submittedName>
</protein>
<accession>A0ABW8YHD6</accession>
<evidence type="ECO:0000313" key="3">
    <source>
        <dbReference type="Proteomes" id="UP001629244"/>
    </source>
</evidence>
<organism evidence="2 3">
    <name type="scientific">Sphingomonas plantiphila</name>
    <dbReference type="NCBI Taxonomy" id="3163295"/>
    <lineage>
        <taxon>Bacteria</taxon>
        <taxon>Pseudomonadati</taxon>
        <taxon>Pseudomonadota</taxon>
        <taxon>Alphaproteobacteria</taxon>
        <taxon>Sphingomonadales</taxon>
        <taxon>Sphingomonadaceae</taxon>
        <taxon>Sphingomonas</taxon>
    </lineage>
</organism>
<keyword evidence="1" id="KW-0732">Signal</keyword>
<name>A0ABW8YHD6_9SPHN</name>
<sequence length="231" mass="24405">MTRLLLTLPLLALASGCARPERTTAPAPLAVPAPPPVPTAAPRAPDGAAANLVIPARLTDGSYATPNRGVSAAAAAWHLRAAFNVAALNCNDPEVAPAYNRFLKAHRTALKAAHQALSREFGDASAFDPAMTRLYNYFAQPPVMAQFCAAALPLLREAATVPAGDFAAFAPRALAAIDRPFTDFYARYDAWRVDLAAWQRGEGAAPRLRYDDAVFAAVPTVTGGTQRLAGR</sequence>
<evidence type="ECO:0000313" key="2">
    <source>
        <dbReference type="EMBL" id="MFL9839676.1"/>
    </source>
</evidence>
<evidence type="ECO:0000256" key="1">
    <source>
        <dbReference type="SAM" id="SignalP"/>
    </source>
</evidence>
<keyword evidence="3" id="KW-1185">Reference proteome</keyword>
<feature type="signal peptide" evidence="1">
    <location>
        <begin position="1"/>
        <end position="20"/>
    </location>
</feature>
<proteinExistence type="predicted"/>
<reference evidence="2 3" key="1">
    <citation type="submission" date="2024-06" db="EMBL/GenBank/DDBJ databases">
        <authorList>
            <person name="Kaempfer P."/>
            <person name="Viver T."/>
        </authorList>
    </citation>
    <scope>NUCLEOTIDE SEQUENCE [LARGE SCALE GENOMIC DNA]</scope>
    <source>
        <strain evidence="2 3">ST-64</strain>
    </source>
</reference>